<evidence type="ECO:0000313" key="2">
    <source>
        <dbReference type="EMBL" id="TSJ35915.1"/>
    </source>
</evidence>
<keyword evidence="1" id="KW-0732">Signal</keyword>
<dbReference type="Proteomes" id="UP000318733">
    <property type="component" value="Unassembled WGS sequence"/>
</dbReference>
<dbReference type="EMBL" id="VLPK01000008">
    <property type="protein sequence ID" value="TSJ35915.1"/>
    <property type="molecule type" value="Genomic_DNA"/>
</dbReference>
<gene>
    <name evidence="2" type="ORF">FO440_23635</name>
</gene>
<feature type="signal peptide" evidence="1">
    <location>
        <begin position="1"/>
        <end position="21"/>
    </location>
</feature>
<dbReference type="AlphaFoldDB" id="A0A556M7V5"/>
<evidence type="ECO:0000313" key="3">
    <source>
        <dbReference type="Proteomes" id="UP000318733"/>
    </source>
</evidence>
<dbReference type="OrthoDB" id="2987994at2"/>
<keyword evidence="3" id="KW-1185">Reference proteome</keyword>
<comment type="caution">
    <text evidence="2">The sequence shown here is derived from an EMBL/GenBank/DDBJ whole genome shotgun (WGS) entry which is preliminary data.</text>
</comment>
<proteinExistence type="predicted"/>
<sequence length="275" mass="31615">MKPITYLLFLLCACLWSNGYAQRYAVSDFKQVPAPALSSKLFYALNASRYAFAVSMLHGRLRINQTRDSTIREYRVPEGKLIAIHLGEFGGGLFFKPNDTTIRQVYVNGKSQPMEPPFSPLRGAISANTHEYDELLRGTFLLKGGNVQRLFKFRDSLFMMEGLVFMEYSYGAVNYVGVKGDSVITREVQKLEDGPMAFSNYGDELYIATFRGLYRTRKWQKQLLLDKLTWGFFSPNSVAIKDLKHIYVGMNGGYVWVDAIRKKVTYFEYKLNKHY</sequence>
<feature type="chain" id="PRO_5022120730" description="6-bladed beta-propeller" evidence="1">
    <location>
        <begin position="22"/>
        <end position="275"/>
    </location>
</feature>
<protein>
    <recommendedName>
        <fullName evidence="4">6-bladed beta-propeller</fullName>
    </recommendedName>
</protein>
<evidence type="ECO:0008006" key="4">
    <source>
        <dbReference type="Google" id="ProtNLM"/>
    </source>
</evidence>
<accession>A0A556M7V5</accession>
<name>A0A556M7V5_9SPHI</name>
<dbReference type="RefSeq" id="WP_144250789.1">
    <property type="nucleotide sequence ID" value="NZ_VLPK01000008.1"/>
</dbReference>
<reference evidence="2 3" key="1">
    <citation type="submission" date="2019-07" db="EMBL/GenBank/DDBJ databases">
        <authorList>
            <person name="Huq M.A."/>
        </authorList>
    </citation>
    <scope>NUCLEOTIDE SEQUENCE [LARGE SCALE GENOMIC DNA]</scope>
    <source>
        <strain evidence="2 3">MAH-19</strain>
    </source>
</reference>
<organism evidence="2 3">
    <name type="scientific">Mucilaginibacter corticis</name>
    <dbReference type="NCBI Taxonomy" id="2597670"/>
    <lineage>
        <taxon>Bacteria</taxon>
        <taxon>Pseudomonadati</taxon>
        <taxon>Bacteroidota</taxon>
        <taxon>Sphingobacteriia</taxon>
        <taxon>Sphingobacteriales</taxon>
        <taxon>Sphingobacteriaceae</taxon>
        <taxon>Mucilaginibacter</taxon>
    </lineage>
</organism>
<evidence type="ECO:0000256" key="1">
    <source>
        <dbReference type="SAM" id="SignalP"/>
    </source>
</evidence>